<evidence type="ECO:0000313" key="3">
    <source>
        <dbReference type="Proteomes" id="UP001429100"/>
    </source>
</evidence>
<protein>
    <submittedName>
        <fullName evidence="1">Uncharacterized protein</fullName>
    </submittedName>
</protein>
<dbReference type="EMBL" id="JTAI01000013">
    <property type="protein sequence ID" value="PPS96797.1"/>
    <property type="molecule type" value="Genomic_DNA"/>
</dbReference>
<sequence>MNKFENGLEHVKLRISNIEDEIYNITELRERNIIEKEKLEDEIYEIIEIEKILSELYDELYRISNFHEANNVLITRAFEEKLVKIFKDYYSNKLENLNNINFLDYEQIKYSYQNSRLSLINELKANFGQDLLNIEVLNNIIKKLIESNEKIFYAIFKVEDLYKILLCFIYTDFLIWDPFSDSQNTDLLSFSSIINDVLKQDGVTTLNVSFFNTEKLVEKLYLEKLMNYICEIVKLYWTPFYFKETENFVKSIRNVKDILEIDMAEVVSELMKKLQDNFNFLISENFLKPENEFKFVLLILNWAASVLMVTKAFEVKQEYINLLISKSILHFSQNSIQNHENKNLKKLLCETEIDVEEINNYSVNEQKLDSSILLNPKVVGLLNINEALYQIKNSFKLNIPKKKYILIDIILEIISNYN</sequence>
<dbReference type="AlphaFoldDB" id="A0A0S4TFS5"/>
<accession>A0A0S4TFS5</accession>
<reference evidence="2 3" key="1">
    <citation type="submission" date="2014-11" db="EMBL/GenBank/DDBJ databases">
        <title>Comparative genomic analysis of Cryptosporidium hominis reveals occurrence of genetic recombination in virulent subtypes.</title>
        <authorList>
            <person name="Guo Y."/>
            <person name="Tang K."/>
            <person name="Frace M."/>
            <person name="Li N."/>
            <person name="Roellig D.M."/>
            <person name="Sammons S."/>
            <person name="Knipe K."/>
            <person name="Rowe L."/>
            <person name="Feng Y."/>
            <person name="Xiao L."/>
        </authorList>
    </citation>
    <scope>NUCLEOTIDE SEQUENCE [LARGE SCALE GENOMIC DNA]</scope>
    <source>
        <strain evidence="2">30976</strain>
    </source>
</reference>
<proteinExistence type="predicted"/>
<organism evidence="1">
    <name type="scientific">Cryptosporidium hominis</name>
    <dbReference type="NCBI Taxonomy" id="237895"/>
    <lineage>
        <taxon>Eukaryota</taxon>
        <taxon>Sar</taxon>
        <taxon>Alveolata</taxon>
        <taxon>Apicomplexa</taxon>
        <taxon>Conoidasida</taxon>
        <taxon>Coccidia</taxon>
        <taxon>Eucoccidiorida</taxon>
        <taxon>Eimeriorina</taxon>
        <taxon>Cryptosporidiidae</taxon>
        <taxon>Cryptosporidium</taxon>
    </lineage>
</organism>
<dbReference type="VEuPathDB" id="CryptoDB:CHUDEA5_3880"/>
<dbReference type="Proteomes" id="UP000199752">
    <property type="component" value="Chromosome 5"/>
</dbReference>
<reference evidence="1" key="2">
    <citation type="submission" date="2015-08" db="EMBL/GenBank/DDBJ databases">
        <authorList>
            <person name="Babu N.S."/>
            <person name="Beckwith C.J."/>
            <person name="Beseler K.G."/>
            <person name="Brison A."/>
            <person name="Carone J.V."/>
            <person name="Caskin T.P."/>
            <person name="Diamond M."/>
            <person name="Durham M.E."/>
            <person name="Foxe J.M."/>
            <person name="Go M."/>
            <person name="Henderson B.A."/>
            <person name="Jones I.B."/>
            <person name="McGettigan J.A."/>
            <person name="Micheletti S.J."/>
            <person name="Nasrallah M.E."/>
            <person name="Ortiz D."/>
            <person name="Piller C.R."/>
            <person name="Privatt S.R."/>
            <person name="Schneider S.L."/>
            <person name="Sharp S."/>
            <person name="Smith T.C."/>
            <person name="Stanton J.D."/>
            <person name="Ullery H.E."/>
            <person name="Wilson R.J."/>
            <person name="Serrano M.G."/>
            <person name="Buck G."/>
            <person name="Lee V."/>
            <person name="Wang Y."/>
            <person name="Carvalho R."/>
            <person name="Voegtly L."/>
            <person name="Shi R."/>
            <person name="Duckworth R."/>
            <person name="Johnson A."/>
            <person name="Loviza R."/>
            <person name="Walstead R."/>
            <person name="Shah Z."/>
            <person name="Kiflezghi M."/>
            <person name="Wade K."/>
            <person name="Ball S.L."/>
            <person name="Bradley K.W."/>
            <person name="Asai D.J."/>
            <person name="Bowman C.A."/>
            <person name="Russell D.A."/>
            <person name="Pope W.H."/>
            <person name="Jacobs-Sera D."/>
            <person name="Hendrix R.W."/>
            <person name="Hatfull G.F."/>
        </authorList>
    </citation>
    <scope>NUCLEOTIDE SEQUENCE [LARGE SCALE GENOMIC DNA]</scope>
</reference>
<keyword evidence="3" id="KW-1185">Reference proteome</keyword>
<dbReference type="VEuPathDB" id="CryptoDB:Chro.50465"/>
<evidence type="ECO:0000313" key="1">
    <source>
        <dbReference type="EMBL" id="CUV06354.1"/>
    </source>
</evidence>
<name>A0A0S4TFS5_CRYHO</name>
<dbReference type="EMBL" id="LN877951">
    <property type="protein sequence ID" value="CUV06354.1"/>
    <property type="molecule type" value="Genomic_DNA"/>
</dbReference>
<dbReference type="VEuPathDB" id="CryptoDB:ChTU502y2012_410g0390"/>
<dbReference type="Proteomes" id="UP001429100">
    <property type="component" value="Unassembled WGS sequence"/>
</dbReference>
<evidence type="ECO:0000313" key="2">
    <source>
        <dbReference type="EMBL" id="PPS96797.1"/>
    </source>
</evidence>
<gene>
    <name evidence="1" type="ORF">CHUDEA5_3880</name>
    <name evidence="2" type="ORF">GY17_00001559</name>
</gene>
<reference evidence="2 3" key="3">
    <citation type="submission" date="2017-10" db="EMBL/GenBank/DDBJ databases">
        <title>Consistent, comparative and evidence-based genome annotation and re-annotation for the closely-related species, Cryptosporidium parvum, C. hominis and C. tyzzeri.</title>
        <authorList>
            <person name="Baptista R.P."/>
            <person name="Li Y."/>
            <person name="Sateriale A."/>
            <person name="Striepen B."/>
            <person name="Kissinger J.C."/>
        </authorList>
    </citation>
    <scope>NUCLEOTIDE SEQUENCE [LARGE SCALE GENOMIC DNA]</scope>
    <source>
        <strain evidence="2">30976</strain>
    </source>
</reference>
<dbReference type="VEuPathDB" id="CryptoDB:GY17_00001559"/>